<organism evidence="1 2">
    <name type="scientific">Dreissena polymorpha</name>
    <name type="common">Zebra mussel</name>
    <name type="synonym">Mytilus polymorpha</name>
    <dbReference type="NCBI Taxonomy" id="45954"/>
    <lineage>
        <taxon>Eukaryota</taxon>
        <taxon>Metazoa</taxon>
        <taxon>Spiralia</taxon>
        <taxon>Lophotrochozoa</taxon>
        <taxon>Mollusca</taxon>
        <taxon>Bivalvia</taxon>
        <taxon>Autobranchia</taxon>
        <taxon>Heteroconchia</taxon>
        <taxon>Euheterodonta</taxon>
        <taxon>Imparidentia</taxon>
        <taxon>Neoheterodontei</taxon>
        <taxon>Myida</taxon>
        <taxon>Dreissenoidea</taxon>
        <taxon>Dreissenidae</taxon>
        <taxon>Dreissena</taxon>
    </lineage>
</organism>
<keyword evidence="2" id="KW-1185">Reference proteome</keyword>
<sequence length="171" mass="19344">MLSSPTWCLYGRWKECSHSGDRTRDLPVARRTPYPLHHGDLNTDLKVQCKQCKCSHSTFAESVFHEEDLAHTSSSLKLPGISLTQKSVSVLWPRGFAQAKNYAYTCMTYCSSTQTKLKANLAASKIRSPSQFGISCLCFLEAELKRGLDLSLNHQLIGIQYKEVKLQVWMK</sequence>
<evidence type="ECO:0000313" key="1">
    <source>
        <dbReference type="EMBL" id="KAH3808523.1"/>
    </source>
</evidence>
<reference evidence="1" key="2">
    <citation type="submission" date="2020-11" db="EMBL/GenBank/DDBJ databases">
        <authorList>
            <person name="McCartney M.A."/>
            <person name="Auch B."/>
            <person name="Kono T."/>
            <person name="Mallez S."/>
            <person name="Becker A."/>
            <person name="Gohl D.M."/>
            <person name="Silverstein K.A.T."/>
            <person name="Koren S."/>
            <person name="Bechman K.B."/>
            <person name="Herman A."/>
            <person name="Abrahante J.E."/>
            <person name="Garbe J."/>
        </authorList>
    </citation>
    <scope>NUCLEOTIDE SEQUENCE</scope>
    <source>
        <strain evidence="1">Duluth1</strain>
        <tissue evidence="1">Whole animal</tissue>
    </source>
</reference>
<reference evidence="1" key="1">
    <citation type="journal article" date="2019" name="bioRxiv">
        <title>The Genome of the Zebra Mussel, Dreissena polymorpha: A Resource for Invasive Species Research.</title>
        <authorList>
            <person name="McCartney M.A."/>
            <person name="Auch B."/>
            <person name="Kono T."/>
            <person name="Mallez S."/>
            <person name="Zhang Y."/>
            <person name="Obille A."/>
            <person name="Becker A."/>
            <person name="Abrahante J.E."/>
            <person name="Garbe J."/>
            <person name="Badalamenti J.P."/>
            <person name="Herman A."/>
            <person name="Mangelson H."/>
            <person name="Liachko I."/>
            <person name="Sullivan S."/>
            <person name="Sone E.D."/>
            <person name="Koren S."/>
            <person name="Silverstein K.A.T."/>
            <person name="Beckman K.B."/>
            <person name="Gohl D.M."/>
        </authorList>
    </citation>
    <scope>NUCLEOTIDE SEQUENCE</scope>
    <source>
        <strain evidence="1">Duluth1</strain>
        <tissue evidence="1">Whole animal</tissue>
    </source>
</reference>
<proteinExistence type="predicted"/>
<protein>
    <submittedName>
        <fullName evidence="1">Uncharacterized protein</fullName>
    </submittedName>
</protein>
<comment type="caution">
    <text evidence="1">The sequence shown here is derived from an EMBL/GenBank/DDBJ whole genome shotgun (WGS) entry which is preliminary data.</text>
</comment>
<evidence type="ECO:0000313" key="2">
    <source>
        <dbReference type="Proteomes" id="UP000828390"/>
    </source>
</evidence>
<name>A0A9D4G0V2_DREPO</name>
<accession>A0A9D4G0V2</accession>
<dbReference type="EMBL" id="JAIWYP010000006">
    <property type="protein sequence ID" value="KAH3808523.1"/>
    <property type="molecule type" value="Genomic_DNA"/>
</dbReference>
<dbReference type="AlphaFoldDB" id="A0A9D4G0V2"/>
<dbReference type="Proteomes" id="UP000828390">
    <property type="component" value="Unassembled WGS sequence"/>
</dbReference>
<gene>
    <name evidence="1" type="ORF">DPMN_136880</name>
</gene>